<evidence type="ECO:0000313" key="2">
    <source>
        <dbReference type="Proteomes" id="UP000288197"/>
    </source>
</evidence>
<name>A0A369AT06_9ENTE</name>
<proteinExistence type="predicted"/>
<dbReference type="Proteomes" id="UP000288197">
    <property type="component" value="Unassembled WGS sequence"/>
</dbReference>
<dbReference type="EMBL" id="NGJX01000010">
    <property type="protein sequence ID" value="RSU00956.1"/>
    <property type="molecule type" value="Genomic_DNA"/>
</dbReference>
<gene>
    <name evidence="1" type="ORF">CBF32_10150</name>
</gene>
<sequence>MKEKVLEKQTKKIVFLVLLFILGMLIGGLLSNNKHFNMWPFSRNKAVRIPDNTLSKVDSETKTHDLLFVTEESLEFNVEANKIIIYMEHYEKDKLIETKELATLSADTVSKDNLYGVVQWGIADWDLKEDNLKVGLMVNENTVTSNYTIISKETSAAASSGMSYEEETITLDQPILIGFWGFGEDSAGSLEFEKNGFNKEELRTNKESFALFFKAID</sequence>
<protein>
    <submittedName>
        <fullName evidence="1">Uncharacterized protein</fullName>
    </submittedName>
</protein>
<dbReference type="RefSeq" id="WP_114290127.1">
    <property type="nucleotide sequence ID" value="NZ_JAYEYI010000018.1"/>
</dbReference>
<accession>A0A369AT06</accession>
<dbReference type="AlphaFoldDB" id="A0A369AT06"/>
<dbReference type="GeneID" id="63147024"/>
<reference evidence="1 2" key="1">
    <citation type="submission" date="2017-05" db="EMBL/GenBank/DDBJ databases">
        <title>Vagococcus spp. assemblies.</title>
        <authorList>
            <person name="Gulvik C.A."/>
        </authorList>
    </citation>
    <scope>NUCLEOTIDE SEQUENCE [LARGE SCALE GENOMIC DNA]</scope>
    <source>
        <strain evidence="1 2">NCFB 2497</strain>
    </source>
</reference>
<keyword evidence="2" id="KW-1185">Reference proteome</keyword>
<dbReference type="OrthoDB" id="10005837at2"/>
<comment type="caution">
    <text evidence="1">The sequence shown here is derived from an EMBL/GenBank/DDBJ whole genome shotgun (WGS) entry which is preliminary data.</text>
</comment>
<evidence type="ECO:0000313" key="1">
    <source>
        <dbReference type="EMBL" id="RSU00956.1"/>
    </source>
</evidence>
<organism evidence="1 2">
    <name type="scientific">Vagococcus fluvialis</name>
    <dbReference type="NCBI Taxonomy" id="2738"/>
    <lineage>
        <taxon>Bacteria</taxon>
        <taxon>Bacillati</taxon>
        <taxon>Bacillota</taxon>
        <taxon>Bacilli</taxon>
        <taxon>Lactobacillales</taxon>
        <taxon>Enterococcaceae</taxon>
        <taxon>Vagococcus</taxon>
    </lineage>
</organism>